<keyword evidence="7 10" id="KW-0040">ANK repeat</keyword>
<dbReference type="PANTHER" id="PTHR24166:SF55">
    <property type="entry name" value="ROLLING PEBBLES, ISOFORM B"/>
    <property type="match status" value="1"/>
</dbReference>
<dbReference type="PANTHER" id="PTHR24166">
    <property type="entry name" value="ROLLING PEBBLES, ISOFORM B"/>
    <property type="match status" value="1"/>
</dbReference>
<gene>
    <name evidence="15 16" type="primary">rols</name>
    <name evidence="15" type="synonym">anon-WO0257455.19</name>
    <name evidence="15" type="synonym">ANTS</name>
    <name evidence="15" type="synonym">Ants</name>
    <name evidence="15" type="synonym">ants</name>
    <name evidence="15" type="synonym">ants/rols</name>
    <name evidence="15" type="synonym">CG12277</name>
    <name evidence="15" type="synonym">CG17155</name>
    <name evidence="15" type="synonym">CG5679</name>
    <name evidence="15" type="synonym">Dmel\CG32096</name>
    <name evidence="15" type="synonym">l(3)08232</name>
    <name evidence="15" type="synonym">l(3)68Fd</name>
    <name evidence="15" type="synonym">l(3)j2A6</name>
    <name evidence="15" type="synonym">Rol/Ants</name>
    <name evidence="15" type="synonym">Rols</name>
    <name evidence="15" type="synonym">Rols6</name>
    <name evidence="15" type="synonym">Rols7</name>
    <name evidence="15" type="synonym">rols7</name>
    <name evidence="15" type="synonym">rols\ants</name>
    <name evidence="15 16" type="ORF">CG32096</name>
    <name evidence="15" type="ORF">Dmel_CG32096</name>
</gene>
<reference evidence="15 17" key="7">
    <citation type="journal article" date="2007" name="Science">
        <title>The Release 5.1 annotation of Drosophila melanogaster heterochromatin.</title>
        <authorList>
            <person name="Smith C.D."/>
            <person name="Shu S."/>
            <person name="Mungall C.J."/>
            <person name="Karpen G.H."/>
        </authorList>
    </citation>
    <scope>NUCLEOTIDE SEQUENCE [LARGE SCALE GENOMIC DNA]</scope>
    <source>
        <strain evidence="17">Berkeley</strain>
    </source>
</reference>
<dbReference type="GO" id="GO:0008270">
    <property type="term" value="F:zinc ion binding"/>
    <property type="evidence" value="ECO:0007669"/>
    <property type="project" value="UniProtKB-KW"/>
</dbReference>
<dbReference type="Gene3D" id="1.25.40.20">
    <property type="entry name" value="Ankyrin repeat-containing domain"/>
    <property type="match status" value="2"/>
</dbReference>
<dbReference type="HOGENOM" id="CLU_001464_1_1_1"/>
<dbReference type="PROSITE" id="PS50089">
    <property type="entry name" value="ZF_RING_2"/>
    <property type="match status" value="1"/>
</dbReference>
<dbReference type="GeneID" id="39368"/>
<feature type="repeat" description="ANK" evidence="10">
    <location>
        <begin position="1553"/>
        <end position="1585"/>
    </location>
</feature>
<comment type="similarity">
    <text evidence="9">Belongs to the TANC family.</text>
</comment>
<evidence type="ECO:0000256" key="1">
    <source>
        <dbReference type="ARBA" id="ARBA00022553"/>
    </source>
</evidence>
<feature type="repeat" description="ANK" evidence="10">
    <location>
        <begin position="1453"/>
        <end position="1478"/>
    </location>
</feature>
<dbReference type="InterPro" id="IPR001841">
    <property type="entry name" value="Znf_RING"/>
</dbReference>
<dbReference type="Pfam" id="PF24883">
    <property type="entry name" value="NPHP3_N"/>
    <property type="match status" value="1"/>
</dbReference>
<feature type="compositionally biased region" description="Basic residues" evidence="13">
    <location>
        <begin position="705"/>
        <end position="715"/>
    </location>
</feature>
<dbReference type="Bgee" id="FBgn0041096">
    <property type="expression patterns" value="Expressed in nurse follicle cell (Drosophila) in ovary and 167 other cell types or tissues"/>
</dbReference>
<accession>M9PF75</accession>
<keyword evidence="17" id="KW-1185">Reference proteome</keyword>
<organism evidence="15 17">
    <name type="scientific">Drosophila melanogaster</name>
    <name type="common">Fruit fly</name>
    <dbReference type="NCBI Taxonomy" id="7227"/>
    <lineage>
        <taxon>Eukaryota</taxon>
        <taxon>Metazoa</taxon>
        <taxon>Ecdysozoa</taxon>
        <taxon>Arthropoda</taxon>
        <taxon>Hexapoda</taxon>
        <taxon>Insecta</taxon>
        <taxon>Pterygota</taxon>
        <taxon>Neoptera</taxon>
        <taxon>Endopterygota</taxon>
        <taxon>Diptera</taxon>
        <taxon>Brachycera</taxon>
        <taxon>Muscomorpha</taxon>
        <taxon>Ephydroidea</taxon>
        <taxon>Drosophilidae</taxon>
        <taxon>Drosophila</taxon>
        <taxon>Sophophora</taxon>
    </lineage>
</organism>
<feature type="compositionally biased region" description="Low complexity" evidence="13">
    <location>
        <begin position="716"/>
        <end position="727"/>
    </location>
</feature>
<dbReference type="GO" id="GO:0005737">
    <property type="term" value="C:cytoplasm"/>
    <property type="evidence" value="ECO:0000314"/>
    <property type="project" value="FlyBase"/>
</dbReference>
<proteinExistence type="inferred from homology"/>
<dbReference type="GO" id="GO:0045214">
    <property type="term" value="P:sarcomere organization"/>
    <property type="evidence" value="ECO:0000314"/>
    <property type="project" value="FlyBase"/>
</dbReference>
<dbReference type="PROSITE" id="PS50297">
    <property type="entry name" value="ANK_REP_REGION"/>
    <property type="match status" value="5"/>
</dbReference>
<dbReference type="Pfam" id="PF12796">
    <property type="entry name" value="Ank_2"/>
    <property type="match status" value="3"/>
</dbReference>
<keyword evidence="2" id="KW-0677">Repeat</keyword>
<dbReference type="GO" id="GO:0007520">
    <property type="term" value="P:myoblast fusion"/>
    <property type="evidence" value="ECO:0000315"/>
    <property type="project" value="FlyBase"/>
</dbReference>
<evidence type="ECO:0000256" key="6">
    <source>
        <dbReference type="ARBA" id="ARBA00023018"/>
    </source>
</evidence>
<dbReference type="SMR" id="M9PF75"/>
<name>M9PF75_DROME</name>
<dbReference type="GO" id="GO:0030018">
    <property type="term" value="C:Z disc"/>
    <property type="evidence" value="ECO:0000314"/>
    <property type="project" value="FlyBase"/>
</dbReference>
<dbReference type="InterPro" id="IPR002110">
    <property type="entry name" value="Ankyrin_rpt"/>
</dbReference>
<dbReference type="FunFam" id="1.25.40.20:FF:000036">
    <property type="entry name" value="protein TANC2 isoform X2"/>
    <property type="match status" value="1"/>
</dbReference>
<feature type="compositionally biased region" description="Low complexity" evidence="13">
    <location>
        <begin position="609"/>
        <end position="649"/>
    </location>
</feature>
<evidence type="ECO:0000256" key="5">
    <source>
        <dbReference type="ARBA" id="ARBA00022833"/>
    </source>
</evidence>
<evidence type="ECO:0000313" key="17">
    <source>
        <dbReference type="Proteomes" id="UP000000803"/>
    </source>
</evidence>
<dbReference type="BioGRID-ORCS" id="39368">
    <property type="hits" value="0 hits in 3 CRISPR screens"/>
</dbReference>
<feature type="region of interest" description="Disordered" evidence="13">
    <location>
        <begin position="705"/>
        <end position="727"/>
    </location>
</feature>
<comment type="subcellular location">
    <subcellularLocation>
        <location evidence="8">Postsynapse</location>
    </subcellularLocation>
</comment>
<sequence>MPSLQQIALAMEGDQSELQTPPLPINPPPKVMANGIVYGFRTRHLSCIEENDSDSLHGSSIPHAYDMMQQADETFQKLNANEEQDESGSEDGGLENLDDTIAMIDESRLLEADYLDELVAEEQLQEQDEDEEESSDLVDSGNVEEDFWQPSFNRNDIMMTSVYGALNGSLTSEVSSTAAPGYSECATPRKEAEPVYATPEKRRASNRSFDSTCASLTSSLYGGSMNSSLDLKYSSLGGGDSVSGGISGTSTLRGTSVPPMDLSMISSDGVSALDWGSASVSCVLDSGDGNPAEELNEEMAAKCLSAAESDLQSIRRLLEHDASGSVCPSCRISFDKGKRRKLIDTCGHERCYSCMFRNDQCPMCMNSSLKDVDGANAQGYDTGIGGSTSTIVSPLGSPQPQLRSHAQRNAALARYMQQHRQESQSPDYHHRYASNGKLPRAAALSTNGNGFTTGTTQTVTVDVHHQLGGGGGGAAAAAKQLMANGISGHSRSSSMSHNIHAAAYSELSAAPPAFATPPTRRRFFNHKNLRSALTGGSGGGSGVGGGVGGAGGVGGGHRRTASNGGCPIDTASILSGGSDAIDHHSSFLNEKLQKDQLHARLGLLLNDPGSNGNSSSSGSGCEPISAHSTTSTTSSSGVGAASTTTSGSSQNVSPEQTLASGAGMLSGSQLSVATSHGVKEDALSLCGKFKAGCSMLHVYEALPSKSRKGNVRRSTRGQQGSSSSASAASAVGSRVTASSLAAVQLALKPLFFEVPLQEPDPPYVGRQWLVQQLSNILLGTETRVVLINGQPGTGKTAFCLQLVEYSCFGRRQMQDDPDGIYSQLQLGAHCERMRGLASHMVGYHFCQADANLTCQVPDFVHSLAAQLCQAPQLTAYRDYLLSEPHLQDILSVRECIADAERVMKLAILEPLAHLHRAGKIPAKVAVIVVDALCEAEYHRPDHGHTIASFLAQLTPHFPAWLKLVATVRTQMLELVKAPSYTQLTLDSWASSQALQQDMLDYIGARLADSPEIRMNIGGGGGQNSQSGSQPQTKFVSHLQSLSRGSMLYAKLILDLIARGQLVIKSSSYKVLPVSLAQIFLLHFNLRFPTARSFEQAAPILNICLAALYPLTLDEIYYSMEALSHGREALSWPDFMQRFKLLDGFLIKRLDNTYMFFHSSLREWLMRRDEGESNKFLCDARLGHAGIAFRLSRLQAPLSPQLTLELGHHMLKAHLYGGTSLTLLSPRDLQSYWLAGAADNISSSLGALRNVYSPNLKVSRLVLLAGASPNHRTDYMGGAPILCIAAHEGILPMVSLLLEFGADVGLTNSQGCTPLILAAMRGHCDVVRPLVAAGSSLGQLDITQRCALVHAARMGHLSVVKYLLACDWSPRPHSQDVTRSVALQQALIGAAAQAHCKILEDLLDLNETEFDLDVNGMEPSSGELALTAAARHGCIDVVGILLSRGAQIDARNRQGYSALWLAVKEGHWSVVEHLLQRGALLDEPLGQTRKTPLMIAAEEGHLELVDLLLARGAQREAQDHEGFTALSWACLRGHLAAAKTLIEHGCNRHHEDHNGRTALDLAAYQGAASLVIYILEQGGNLEHIDVHGMRPLDRAIACRNIQAVQVFLRKGAKLGPTTWSMAMGKPEILVILLNKLLEDGNVLYRKNRFQEAAHRYQYALRKISGLEQLLERNAIFAQLRTNLLLNLSRCKRKLNELDASIDLATQAIAQKPHSYEGYYARAKARMELGALNEALVDANEAMQQAAQSGVLCEVVEVLKRIQTELLTRISISSEDQTGRMSNIGGGASVAYESHHEITDL</sequence>
<dbReference type="GO" id="GO:0008307">
    <property type="term" value="F:structural constituent of muscle"/>
    <property type="evidence" value="ECO:0000315"/>
    <property type="project" value="FlyBase"/>
</dbReference>
<dbReference type="InterPro" id="IPR027417">
    <property type="entry name" value="P-loop_NTPase"/>
</dbReference>
<evidence type="ECO:0000313" key="15">
    <source>
        <dbReference type="EMBL" id="AGB94430.1"/>
    </source>
</evidence>
<feature type="repeat" description="ANK" evidence="10">
    <location>
        <begin position="1420"/>
        <end position="1452"/>
    </location>
</feature>
<reference evidence="15 17" key="1">
    <citation type="journal article" date="2000" name="Science">
        <title>The genome sequence of Drosophila melanogaster.</title>
        <authorList>
            <person name="Adams M.D."/>
            <person name="Celniker S.E."/>
            <person name="Holt R.A."/>
            <person name="Evans C.A."/>
            <person name="Gocayne J.D."/>
            <person name="Amanatides P.G."/>
            <person name="Scherer S.E."/>
            <person name="Li P.W."/>
            <person name="Hoskins R.A."/>
            <person name="Galle R.F."/>
            <person name="George R.A."/>
            <person name="Lewis S.E."/>
            <person name="Richards S."/>
            <person name="Ashburner M."/>
            <person name="Henderson S.N."/>
            <person name="Sutton G.G."/>
            <person name="Wortman J.R."/>
            <person name="Yandell M.D."/>
            <person name="Zhang Q."/>
            <person name="Chen L.X."/>
            <person name="Brandon R.C."/>
            <person name="Rogers Y.H."/>
            <person name="Blazej R.G."/>
            <person name="Champe M."/>
            <person name="Pfeiffer B.D."/>
            <person name="Wan K.H."/>
            <person name="Doyle C."/>
            <person name="Baxter E.G."/>
            <person name="Helt G."/>
            <person name="Nelson C.R."/>
            <person name="Gabor G.L."/>
            <person name="Abril J.F."/>
            <person name="Agbayani A."/>
            <person name="An H.J."/>
            <person name="Andrews-Pfannkoch C."/>
            <person name="Baldwin D."/>
            <person name="Ballew R.M."/>
            <person name="Basu A."/>
            <person name="Baxendale J."/>
            <person name="Bayraktaroglu L."/>
            <person name="Beasley E.M."/>
            <person name="Beeson K.Y."/>
            <person name="Benos P.V."/>
            <person name="Berman B.P."/>
            <person name="Bhandari D."/>
            <person name="Bolshakov S."/>
            <person name="Borkova D."/>
            <person name="Botchan M.R."/>
            <person name="Bouck J."/>
            <person name="Brokstein P."/>
            <person name="Brottier P."/>
            <person name="Burtis K.C."/>
            <person name="Busam D.A."/>
            <person name="Butler H."/>
            <person name="Cadieu E."/>
            <person name="Center A."/>
            <person name="Chandra I."/>
            <person name="Cherry J.M."/>
            <person name="Cawley S."/>
            <person name="Dahlke C."/>
            <person name="Davenport L.B."/>
            <person name="Davies P."/>
            <person name="de Pablos B."/>
            <person name="Delcher A."/>
            <person name="Deng Z."/>
            <person name="Mays A.D."/>
            <person name="Dew I."/>
            <person name="Dietz S.M."/>
            <person name="Dodson K."/>
            <person name="Doup L.E."/>
            <person name="Downes M."/>
            <person name="Dugan-Rocha S."/>
            <person name="Dunkov B.C."/>
            <person name="Dunn P."/>
            <person name="Durbin K.J."/>
            <person name="Evangelista C.C."/>
            <person name="Ferraz C."/>
            <person name="Ferriera S."/>
            <person name="Fleischmann W."/>
            <person name="Fosler C."/>
            <person name="Gabrielian A.E."/>
            <person name="Garg N.S."/>
            <person name="Gelbart W.M."/>
            <person name="Glasser K."/>
            <person name="Glodek A."/>
            <person name="Gong F."/>
            <person name="Gorrell J.H."/>
            <person name="Gu Z."/>
            <person name="Guan P."/>
            <person name="Harris M."/>
            <person name="Harris N.L."/>
            <person name="Harvey D."/>
            <person name="Heiman T.J."/>
            <person name="Hernandez J.R."/>
            <person name="Houck J."/>
            <person name="Hostin D."/>
            <person name="Houston K.A."/>
            <person name="Howland T.J."/>
            <person name="Wei M.H."/>
            <person name="Ibegwam C."/>
            <person name="Jalali M."/>
            <person name="Kalush F."/>
            <person name="Karpen G.H."/>
            <person name="Ke Z."/>
            <person name="Kennison J.A."/>
            <person name="Ketchum K.A."/>
            <person name="Kimmel B.E."/>
            <person name="Kodira C.D."/>
            <person name="Kraft C."/>
            <person name="Kravitz S."/>
            <person name="Kulp D."/>
            <person name="Lai Z."/>
            <person name="Lasko P."/>
            <person name="Lei Y."/>
            <person name="Levitsky A.A."/>
            <person name="Li J."/>
            <person name="Li Z."/>
            <person name="Liang Y."/>
            <person name="Lin X."/>
            <person name="Liu X."/>
            <person name="Mattei B."/>
            <person name="McIntosh T.C."/>
            <person name="McLeod M.P."/>
            <person name="McPherson D."/>
            <person name="Merkulov G."/>
            <person name="Milshina N.V."/>
            <person name="Mobarry C."/>
            <person name="Morris J."/>
            <person name="Moshrefi A."/>
            <person name="Mount S.M."/>
            <person name="Moy M."/>
            <person name="Murphy B."/>
            <person name="Murphy L."/>
            <person name="Muzny D.M."/>
            <person name="Nelson D.L."/>
            <person name="Nelson D.R."/>
            <person name="Nelson K.A."/>
            <person name="Nixon K."/>
            <person name="Nusskern D.R."/>
            <person name="Pacleb J.M."/>
            <person name="Palazzolo M."/>
            <person name="Pittman G.S."/>
            <person name="Pan S."/>
            <person name="Pollard J."/>
            <person name="Puri V."/>
            <person name="Reese M.G."/>
            <person name="Reinert K."/>
            <person name="Remington K."/>
            <person name="Saunders R.D."/>
            <person name="Scheeler F."/>
            <person name="Shen H."/>
            <person name="Shue B.C."/>
            <person name="Siden-Kiamos I."/>
            <person name="Simpson M."/>
            <person name="Skupski M.P."/>
            <person name="Smith T."/>
            <person name="Spier E."/>
            <person name="Spradling A.C."/>
            <person name="Stapleton M."/>
            <person name="Strong R."/>
            <person name="Sun E."/>
            <person name="Svirskas R."/>
            <person name="Tector C."/>
            <person name="Turner R."/>
            <person name="Venter E."/>
            <person name="Wang A.H."/>
            <person name="Wang X."/>
            <person name="Wang Z.Y."/>
            <person name="Wassarman D.A."/>
            <person name="Weinstock G.M."/>
            <person name="Weissenbach J."/>
            <person name="Williams S.M."/>
            <person name="WoodageT"/>
            <person name="Worley K.C."/>
            <person name="Wu D."/>
            <person name="Yang S."/>
            <person name="Yao Q.A."/>
            <person name="Ye J."/>
            <person name="Yeh R.F."/>
            <person name="Zaveri J.S."/>
            <person name="Zhan M."/>
            <person name="Zhang G."/>
            <person name="Zhao Q."/>
            <person name="Zheng L."/>
            <person name="Zheng X.H."/>
            <person name="Zhong F.N."/>
            <person name="Zhong W."/>
            <person name="Zhou X."/>
            <person name="Zhu S."/>
            <person name="Zhu X."/>
            <person name="Smith H.O."/>
            <person name="Gibbs R.A."/>
            <person name="Myers E.W."/>
            <person name="Rubin G.M."/>
            <person name="Venter J.C."/>
        </authorList>
    </citation>
    <scope>NUCLEOTIDE SEQUENCE [LARGE SCALE GENOMIC DNA]</scope>
    <source>
        <strain evidence="17">Berkeley</strain>
    </source>
</reference>
<dbReference type="EMBL" id="AE014296">
    <property type="protein sequence ID" value="AGB94430.1"/>
    <property type="molecule type" value="Genomic_DNA"/>
</dbReference>
<dbReference type="InterPro" id="IPR036770">
    <property type="entry name" value="Ankyrin_rpt-contain_sf"/>
</dbReference>
<evidence type="ECO:0000259" key="14">
    <source>
        <dbReference type="PROSITE" id="PS50089"/>
    </source>
</evidence>
<feature type="repeat" description="ANK" evidence="10">
    <location>
        <begin position="1487"/>
        <end position="1519"/>
    </location>
</feature>
<feature type="repeat" description="ANK" evidence="10">
    <location>
        <begin position="1309"/>
        <end position="1341"/>
    </location>
</feature>
<dbReference type="SMART" id="SM00248">
    <property type="entry name" value="ANK"/>
    <property type="match status" value="9"/>
</dbReference>
<feature type="domain" description="RING-type" evidence="14">
    <location>
        <begin position="327"/>
        <end position="364"/>
    </location>
</feature>
<dbReference type="FlyBase" id="FBgn0041096">
    <property type="gene designation" value="rols"/>
</dbReference>
<dbReference type="InterPro" id="IPR058056">
    <property type="entry name" value="WH_TANC1/2"/>
</dbReference>
<dbReference type="GO" id="GO:0007298">
    <property type="term" value="P:border follicle cell migration"/>
    <property type="evidence" value="ECO:0000315"/>
    <property type="project" value="FlyBase"/>
</dbReference>
<keyword evidence="1" id="KW-0597">Phosphoprotein</keyword>
<dbReference type="SUPFAM" id="SSF52540">
    <property type="entry name" value="P-loop containing nucleoside triphosphate hydrolases"/>
    <property type="match status" value="1"/>
</dbReference>
<feature type="repeat" description="ANK" evidence="10">
    <location>
        <begin position="1276"/>
        <end position="1308"/>
    </location>
</feature>
<dbReference type="SUPFAM" id="SSF48452">
    <property type="entry name" value="TPR-like"/>
    <property type="match status" value="1"/>
</dbReference>
<dbReference type="InterPro" id="IPR050889">
    <property type="entry name" value="Dendritic_Spine_Reg/Scaffold"/>
</dbReference>
<keyword evidence="6" id="KW-0770">Synapse</keyword>
<evidence type="ECO:0000256" key="13">
    <source>
        <dbReference type="SAM" id="MobiDB-lite"/>
    </source>
</evidence>
<feature type="region of interest" description="Disordered" evidence="13">
    <location>
        <begin position="123"/>
        <end position="143"/>
    </location>
</feature>
<keyword evidence="3 11" id="KW-0479">Metal-binding</keyword>
<evidence type="ECO:0000256" key="10">
    <source>
        <dbReference type="PROSITE-ProRule" id="PRU00023"/>
    </source>
</evidence>
<dbReference type="OrthoDB" id="5958958at2759"/>
<feature type="repeat" description="ANK" evidence="10">
    <location>
        <begin position="1520"/>
        <end position="1552"/>
    </location>
</feature>
<dbReference type="AGR" id="FB:FBgn0041096"/>
<dbReference type="GO" id="GO:0061327">
    <property type="term" value="P:anterior Malpighian tubule development"/>
    <property type="evidence" value="ECO:0000315"/>
    <property type="project" value="FlyBase"/>
</dbReference>
<evidence type="ECO:0000256" key="7">
    <source>
        <dbReference type="ARBA" id="ARBA00023043"/>
    </source>
</evidence>
<dbReference type="InterPro" id="IPR058018">
    <property type="entry name" value="AAA_lid_TANC1/2"/>
</dbReference>
<evidence type="ECO:0000256" key="9">
    <source>
        <dbReference type="ARBA" id="ARBA00038259"/>
    </source>
</evidence>
<evidence type="ECO:0000256" key="11">
    <source>
        <dbReference type="PROSITE-ProRule" id="PRU00175"/>
    </source>
</evidence>
<dbReference type="InterPro" id="IPR056884">
    <property type="entry name" value="NPHP3-like_N"/>
</dbReference>
<reference evidence="15 17" key="8">
    <citation type="journal article" date="2007" name="Science">
        <title>Sequence finishing and mapping of Drosophila melanogaster heterochromatin.</title>
        <authorList>
            <person name="Hoskins R.A."/>
            <person name="Carlson J.W."/>
            <person name="Kennedy C."/>
            <person name="Acevedo D."/>
            <person name="Evans-Holm M."/>
            <person name="Frise E."/>
            <person name="Wan K.H."/>
            <person name="Park S."/>
            <person name="Mendez-Lago M."/>
            <person name="Rossi F."/>
            <person name="Villasante A."/>
            <person name="Dimitri P."/>
            <person name="Karpen G.H."/>
            <person name="Celniker S.E."/>
        </authorList>
    </citation>
    <scope>NUCLEOTIDE SEQUENCE [LARGE SCALE GENOMIC DNA]</scope>
    <source>
        <strain evidence="17">Berkeley</strain>
    </source>
</reference>
<dbReference type="PROSITE" id="PS50088">
    <property type="entry name" value="ANK_REPEAT"/>
    <property type="match status" value="7"/>
</dbReference>
<keyword evidence="4" id="KW-0802">TPR repeat</keyword>
<feature type="coiled-coil region" evidence="12">
    <location>
        <begin position="1720"/>
        <end position="1747"/>
    </location>
</feature>
<dbReference type="GO" id="GO:0098794">
    <property type="term" value="C:postsynapse"/>
    <property type="evidence" value="ECO:0007669"/>
    <property type="project" value="UniProtKB-SubCell"/>
</dbReference>
<evidence type="ECO:0000256" key="2">
    <source>
        <dbReference type="ARBA" id="ARBA00022737"/>
    </source>
</evidence>
<dbReference type="VEuPathDB" id="VectorBase:FBgn0041096"/>
<feature type="compositionally biased region" description="Basic and acidic residues" evidence="13">
    <location>
        <begin position="187"/>
        <end position="203"/>
    </location>
</feature>
<dbReference type="SMART" id="SM00028">
    <property type="entry name" value="TPR"/>
    <property type="match status" value="3"/>
</dbReference>
<evidence type="ECO:0000256" key="8">
    <source>
        <dbReference type="ARBA" id="ARBA00034110"/>
    </source>
</evidence>
<reference evidence="15 17" key="6">
    <citation type="journal article" date="2005" name="PLoS Comput. Biol.">
        <title>Combined evidence annotation of transposable elements in genome sequences.</title>
        <authorList>
            <person name="Quesneville H."/>
            <person name="Bergman C.M."/>
            <person name="Andrieu O."/>
            <person name="Autard D."/>
            <person name="Nouaud D."/>
            <person name="Ashburner M."/>
            <person name="Anxolabehere D."/>
        </authorList>
    </citation>
    <scope>NUCLEOTIDE SEQUENCE [LARGE SCALE GENOMIC DNA]</scope>
    <source>
        <strain evidence="17">Berkeley</strain>
    </source>
</reference>
<evidence type="ECO:0000256" key="12">
    <source>
        <dbReference type="SAM" id="Coils"/>
    </source>
</evidence>
<dbReference type="Proteomes" id="UP000000803">
    <property type="component" value="Chromosome 3L"/>
</dbReference>
<dbReference type="ExpressionAtlas" id="M9PF75">
    <property type="expression patterns" value="baseline and differential"/>
</dbReference>
<reference evidence="15 17" key="3">
    <citation type="journal article" date="2002" name="Genome Biol.">
        <title>Annotation of the Drosophila melanogaster euchromatic genome: a systematic review.</title>
        <authorList>
            <person name="Misra S."/>
            <person name="Crosby M.A."/>
            <person name="Mungall C.J."/>
            <person name="Matthews B.B."/>
            <person name="Campbell K.S."/>
            <person name="Hradecky P."/>
            <person name="Huang Y."/>
            <person name="Kaminker J.S."/>
            <person name="Millburn G.H."/>
            <person name="Prochnik S.E."/>
            <person name="Smith C.D."/>
            <person name="Tupy J.L."/>
            <person name="Whitfied E.J."/>
            <person name="Bayraktaroglu L."/>
            <person name="Berman B.P."/>
            <person name="Bettencourt B.R."/>
            <person name="Celniker S.E."/>
            <person name="de Grey A.D."/>
            <person name="Drysdale R.A."/>
            <person name="Harris N.L."/>
            <person name="Richter J."/>
            <person name="Russo S."/>
            <person name="Schroeder A.J."/>
            <person name="Shu S.Q."/>
            <person name="Stapleton M."/>
            <person name="Yamada C."/>
            <person name="Ashburner M."/>
            <person name="Gelbart W.M."/>
            <person name="Rubin G.M."/>
            <person name="Lewis S.E."/>
        </authorList>
    </citation>
    <scope>GENOME REANNOTATION</scope>
    <source>
        <strain evidence="17">Berkeley</strain>
    </source>
</reference>
<dbReference type="InterPro" id="IPR019734">
    <property type="entry name" value="TPR_rpt"/>
</dbReference>
<dbReference type="SUPFAM" id="SSF57850">
    <property type="entry name" value="RING/U-box"/>
    <property type="match status" value="1"/>
</dbReference>
<reference evidence="15 17" key="10">
    <citation type="journal article" date="2015" name="G3 (Bethesda)">
        <title>Gene Model Annotations for Drosophila melanogaster: The Rule-Benders.</title>
        <authorList>
            <consortium name="FlyBase Consortium"/>
            <person name="Crosby M.A."/>
            <person name="Gramates L.S."/>
            <person name="Dos Santos G."/>
            <person name="Matthews B.B."/>
            <person name="St Pierre S.E."/>
            <person name="Zhou P."/>
            <person name="Schroeder A.J."/>
            <person name="Falls K."/>
            <person name="Emmert D.B."/>
            <person name="Russo S.M."/>
            <person name="Gelbart W.M."/>
            <person name="null"/>
        </authorList>
    </citation>
    <scope>NUCLEOTIDE SEQUENCE [LARGE SCALE GENOMIC DNA]</scope>
    <source>
        <strain evidence="17">Berkeley</strain>
    </source>
</reference>
<dbReference type="FunFam" id="1.25.40.20:FF:000022">
    <property type="entry name" value="protein TANC2 isoform X1"/>
    <property type="match status" value="1"/>
</dbReference>
<reference evidence="15 17" key="2">
    <citation type="journal article" date="2002" name="Genome Biol.">
        <title>Finishing a whole-genome shotgun: release 3 of the Drosophila melanogaster euchromatic genome sequence.</title>
        <authorList>
            <person name="Celniker S.E."/>
            <person name="Wheeler D.A."/>
            <person name="Kronmiller B."/>
            <person name="Carlson J.W."/>
            <person name="Halpern A."/>
            <person name="Patel S."/>
            <person name="Adams M."/>
            <person name="Champe M."/>
            <person name="Dugan S.P."/>
            <person name="Frise E."/>
            <person name="Hodgson A."/>
            <person name="George R.A."/>
            <person name="Hoskins R.A."/>
            <person name="Laverty T."/>
            <person name="Muzny D.M."/>
            <person name="Nelson C.R."/>
            <person name="Pacleb J.M."/>
            <person name="Park S."/>
            <person name="Pfeiffer B.D."/>
            <person name="Richards S."/>
            <person name="Sodergren E.J."/>
            <person name="Svirskas R."/>
            <person name="Tabor P.E."/>
            <person name="Wan K."/>
            <person name="Stapleton M."/>
            <person name="Sutton G.G."/>
            <person name="Venter C."/>
            <person name="Weinstock G."/>
            <person name="Scherer S.E."/>
            <person name="Myers E.W."/>
            <person name="Gibbs R.A."/>
            <person name="Rubin G.M."/>
        </authorList>
    </citation>
    <scope>NUCLEOTIDE SEQUENCE [LARGE SCALE GENOMIC DNA]</scope>
    <source>
        <strain evidence="17">Berkeley</strain>
    </source>
</reference>
<evidence type="ECO:0000256" key="4">
    <source>
        <dbReference type="ARBA" id="ARBA00022803"/>
    </source>
</evidence>
<reference evidence="15 17" key="4">
    <citation type="journal article" date="2002" name="Genome Biol.">
        <title>The transposable elements of the Drosophila melanogaster euchromatin: a genomics perspective.</title>
        <authorList>
            <person name="Kaminker J.S."/>
            <person name="Bergman C.M."/>
            <person name="Kronmiller B."/>
            <person name="Carlson J."/>
            <person name="Svirskas R."/>
            <person name="Patel S."/>
            <person name="Frise E."/>
            <person name="Wheeler D.A."/>
            <person name="Lewis S.E."/>
            <person name="Rubin G.M."/>
            <person name="Ashburner M."/>
            <person name="Celniker S.E."/>
        </authorList>
    </citation>
    <scope>NUCLEOTIDE SEQUENCE [LARGE SCALE GENOMIC DNA]</scope>
    <source>
        <strain evidence="17">Berkeley</strain>
    </source>
</reference>
<dbReference type="SUPFAM" id="SSF48403">
    <property type="entry name" value="Ankyrin repeat"/>
    <property type="match status" value="1"/>
</dbReference>
<dbReference type="Gene3D" id="1.25.40.10">
    <property type="entry name" value="Tetratricopeptide repeat domain"/>
    <property type="match status" value="1"/>
</dbReference>
<dbReference type="RefSeq" id="NP_001261737.1">
    <property type="nucleotide sequence ID" value="NM_001274808.1"/>
</dbReference>
<reference evidence="15 17" key="5">
    <citation type="journal article" date="2002" name="Genome Biol.">
        <title>Heterochromatic sequences in a Drosophila whole-genome shotgun assembly.</title>
        <authorList>
            <person name="Hoskins R.A."/>
            <person name="Smith C.D."/>
            <person name="Carlson J.W."/>
            <person name="Carvalho A.B."/>
            <person name="Halpern A."/>
            <person name="Kaminker J.S."/>
            <person name="Kennedy C."/>
            <person name="Mungall C.J."/>
            <person name="Sullivan B.A."/>
            <person name="Sutton G.G."/>
            <person name="Yasuhara J.C."/>
            <person name="Wakimoto B.T."/>
            <person name="Myers E.W."/>
            <person name="Celniker S.E."/>
            <person name="Rubin G.M."/>
            <person name="Karpen G.H."/>
        </authorList>
    </citation>
    <scope>NUCLEOTIDE SEQUENCE [LARGE SCALE GENOMIC DNA]</scope>
    <source>
        <strain evidence="17">Berkeley</strain>
    </source>
</reference>
<evidence type="ECO:0000313" key="16">
    <source>
        <dbReference type="FlyBase" id="FBgn0041096"/>
    </source>
</evidence>
<dbReference type="Pfam" id="PF25521">
    <property type="entry name" value="WHD_TANC1"/>
    <property type="match status" value="1"/>
</dbReference>
<keyword evidence="12" id="KW-0175">Coiled coil</keyword>
<dbReference type="GO" id="GO:0050839">
    <property type="term" value="F:cell adhesion molecule binding"/>
    <property type="evidence" value="ECO:0000353"/>
    <property type="project" value="FlyBase"/>
</dbReference>
<feature type="region of interest" description="Disordered" evidence="13">
    <location>
        <begin position="608"/>
        <end position="661"/>
    </location>
</feature>
<protein>
    <submittedName>
        <fullName evidence="15">Rolling pebbles, isoform G</fullName>
    </submittedName>
</protein>
<keyword evidence="5" id="KW-0862">Zinc</keyword>
<dbReference type="InterPro" id="IPR011990">
    <property type="entry name" value="TPR-like_helical_dom_sf"/>
</dbReference>
<feature type="region of interest" description="Disordered" evidence="13">
    <location>
        <begin position="179"/>
        <end position="203"/>
    </location>
</feature>
<reference evidence="15 17" key="11">
    <citation type="journal article" date="2015" name="Genome Res.">
        <title>The Release 6 reference sequence of the Drosophila melanogaster genome.</title>
        <authorList>
            <person name="Hoskins R.A."/>
            <person name="Carlson J.W."/>
            <person name="Wan K.H."/>
            <person name="Park S."/>
            <person name="Mendez I."/>
            <person name="Galle S.E."/>
            <person name="Booth B.W."/>
            <person name="Pfeiffer B.D."/>
            <person name="George R.A."/>
            <person name="Svirskas R."/>
            <person name="Krzywinski M."/>
            <person name="Schein J."/>
            <person name="Accardo M.C."/>
            <person name="Damia E."/>
            <person name="Messina G."/>
            <person name="Mendez-Lago M."/>
            <person name="de Pablos B."/>
            <person name="Demakova O.V."/>
            <person name="Andreyeva E.N."/>
            <person name="Boldyreva L.V."/>
            <person name="Marra M."/>
            <person name="Carvalho A.B."/>
            <person name="Dimitri P."/>
            <person name="Villasante A."/>
            <person name="Zhimulev I.F."/>
            <person name="Rubin G.M."/>
            <person name="Karpen G.H."/>
            <person name="Celniker S.E."/>
        </authorList>
    </citation>
    <scope>NUCLEOTIDE SEQUENCE [LARGE SCALE GENOMIC DNA]</scope>
    <source>
        <strain evidence="17">Berkeley</strain>
    </source>
</reference>
<keyword evidence="3 11" id="KW-0863">Zinc-finger</keyword>
<feature type="compositionally biased region" description="Polar residues" evidence="13">
    <location>
        <begin position="650"/>
        <end position="659"/>
    </location>
</feature>
<evidence type="ECO:0000256" key="3">
    <source>
        <dbReference type="ARBA" id="ARBA00022771"/>
    </source>
</evidence>
<dbReference type="CTD" id="39368"/>
<reference evidence="15 17" key="9">
    <citation type="journal article" date="2015" name="G3 (Bethesda)">
        <title>Gene Model Annotations for Drosophila melanogaster: Impact of High-Throughput Data.</title>
        <authorList>
            <consortium name="FlyBase Consortium"/>
            <person name="Matthews B.B."/>
            <person name="Dos Santos G."/>
            <person name="Crosby M.A."/>
            <person name="Emmert D.B."/>
            <person name="St Pierre S.E."/>
            <person name="Gramates L.S."/>
            <person name="Zhou P."/>
            <person name="Schroeder A.J."/>
            <person name="Falls K."/>
            <person name="Strelets V."/>
            <person name="Russo S.M."/>
            <person name="Gelbart W.M."/>
            <person name="null"/>
        </authorList>
    </citation>
    <scope>NUCLEOTIDE SEQUENCE [LARGE SCALE GENOMIC DNA]</scope>
    <source>
        <strain evidence="17">Berkeley</strain>
    </source>
</reference>
<dbReference type="Pfam" id="PF25520">
    <property type="entry name" value="AAA_lid_TANC1"/>
    <property type="match status" value="1"/>
</dbReference>